<protein>
    <recommendedName>
        <fullName evidence="2">AbiTii domain-containing protein</fullName>
    </recommendedName>
</protein>
<dbReference type="InterPro" id="IPR041304">
    <property type="entry name" value="AbiTii"/>
</dbReference>
<feature type="region of interest" description="Disordered" evidence="1">
    <location>
        <begin position="242"/>
        <end position="262"/>
    </location>
</feature>
<gene>
    <name evidence="3" type="ORF">DDF84_002385</name>
</gene>
<evidence type="ECO:0000259" key="2">
    <source>
        <dbReference type="Pfam" id="PF18864"/>
    </source>
</evidence>
<dbReference type="OrthoDB" id="766804at2"/>
<dbReference type="EMBL" id="CP037900">
    <property type="protein sequence ID" value="QBP08669.1"/>
    <property type="molecule type" value="Genomic_DNA"/>
</dbReference>
<dbReference type="Pfam" id="PF18864">
    <property type="entry name" value="AbiTii"/>
    <property type="match status" value="1"/>
</dbReference>
<dbReference type="Proteomes" id="UP000253772">
    <property type="component" value="Chromosome c1"/>
</dbReference>
<proteinExistence type="predicted"/>
<dbReference type="RefSeq" id="WP_128646605.1">
    <property type="nucleotide sequence ID" value="NZ_CP037900.1"/>
</dbReference>
<sequence length="296" mass="32378">MSLPLVIELQRLAVDQGTSVVQLVRTAKLVATKLALTEALDWIDSELNGYRDLSTLPTYRKLTGECKAFNPYRGWISVQFPNVELHTLCSEARVGQSLGSMEPLLADESDHAFLQYSFEQQHVLQTLFREDMKFGIRLSKGHLTGIFDAVRNLTLDWSLQLEQAGVLGENMSFTLTEKVEAKPVTQQFFIQNAGVVGNVSDNATVTNNQQVTGSLSVESVRDLVKQAHASIKSLPADTASQVSPLLDDLDRESSKSAPDEGRLRTTLTSIRQICEGAAGNLIATGLTAAVTTLLSR</sequence>
<evidence type="ECO:0000256" key="1">
    <source>
        <dbReference type="SAM" id="MobiDB-lite"/>
    </source>
</evidence>
<feature type="compositionally biased region" description="Basic and acidic residues" evidence="1">
    <location>
        <begin position="251"/>
        <end position="262"/>
    </location>
</feature>
<name>A0A482INF2_9BURK</name>
<evidence type="ECO:0000313" key="3">
    <source>
        <dbReference type="EMBL" id="QBP08669.1"/>
    </source>
</evidence>
<accession>A0A482INF2</accession>
<organism evidence="3 4">
    <name type="scientific">Cupriavidus metallidurans</name>
    <dbReference type="NCBI Taxonomy" id="119219"/>
    <lineage>
        <taxon>Bacteria</taxon>
        <taxon>Pseudomonadati</taxon>
        <taxon>Pseudomonadota</taxon>
        <taxon>Betaproteobacteria</taxon>
        <taxon>Burkholderiales</taxon>
        <taxon>Burkholderiaceae</taxon>
        <taxon>Cupriavidus</taxon>
    </lineage>
</organism>
<dbReference type="AlphaFoldDB" id="A0A482INF2"/>
<evidence type="ECO:0000313" key="4">
    <source>
        <dbReference type="Proteomes" id="UP000253772"/>
    </source>
</evidence>
<feature type="domain" description="AbiTii" evidence="2">
    <location>
        <begin position="5"/>
        <end position="185"/>
    </location>
</feature>
<reference evidence="3 4" key="1">
    <citation type="submission" date="2019-03" db="EMBL/GenBank/DDBJ databases">
        <title>Comparative insights into the high quality Complete genome sequence of highly metal resistant Cupriavidus metallidurans strain BS1 isolated from a gold-copper mine.</title>
        <authorList>
            <person name="Mazhar H.S."/>
            <person name="Rensing C."/>
        </authorList>
    </citation>
    <scope>NUCLEOTIDE SEQUENCE [LARGE SCALE GENOMIC DNA]</scope>
    <source>
        <strain evidence="3 4">BS1</strain>
    </source>
</reference>